<reference evidence="2" key="1">
    <citation type="submission" date="2016-11" db="UniProtKB">
        <authorList>
            <consortium name="WormBaseParasite"/>
        </authorList>
    </citation>
    <scope>IDENTIFICATION</scope>
    <source>
        <strain evidence="2">KR3021</strain>
    </source>
</reference>
<organism evidence="1 2">
    <name type="scientific">Rhabditophanes sp. KR3021</name>
    <dbReference type="NCBI Taxonomy" id="114890"/>
    <lineage>
        <taxon>Eukaryota</taxon>
        <taxon>Metazoa</taxon>
        <taxon>Ecdysozoa</taxon>
        <taxon>Nematoda</taxon>
        <taxon>Chromadorea</taxon>
        <taxon>Rhabditida</taxon>
        <taxon>Tylenchina</taxon>
        <taxon>Panagrolaimomorpha</taxon>
        <taxon>Strongyloidoidea</taxon>
        <taxon>Alloionematidae</taxon>
        <taxon>Rhabditophanes</taxon>
    </lineage>
</organism>
<evidence type="ECO:0000313" key="2">
    <source>
        <dbReference type="WBParaSite" id="RSKR_0000949300.1"/>
    </source>
</evidence>
<name>A0AC35UAN9_9BILA</name>
<dbReference type="WBParaSite" id="RSKR_0000949300.1">
    <property type="protein sequence ID" value="RSKR_0000949300.1"/>
    <property type="gene ID" value="RSKR_0000949300"/>
</dbReference>
<accession>A0AC35UAN9</accession>
<sequence>MLKSLQFLRFNTTKVMNAAEENIKKMLEAAFPNSAVTVEDMSAGCGAHYKLILESAEFKGKSKLAQHKMVSSAIKDEISKWHAVTIETHAK</sequence>
<protein>
    <submittedName>
        <fullName evidence="2">BolA-like protein</fullName>
    </submittedName>
</protein>
<proteinExistence type="predicted"/>
<evidence type="ECO:0000313" key="1">
    <source>
        <dbReference type="Proteomes" id="UP000095286"/>
    </source>
</evidence>
<dbReference type="Proteomes" id="UP000095286">
    <property type="component" value="Unplaced"/>
</dbReference>